<dbReference type="AlphaFoldDB" id="A0A939LWR4"/>
<evidence type="ECO:0000313" key="2">
    <source>
        <dbReference type="EMBL" id="MBO1805857.1"/>
    </source>
</evidence>
<accession>A0A939LWR4</accession>
<gene>
    <name evidence="2" type="ORF">J4H91_11105</name>
</gene>
<evidence type="ECO:0000313" key="3">
    <source>
        <dbReference type="Proteomes" id="UP000664398"/>
    </source>
</evidence>
<reference evidence="2" key="1">
    <citation type="submission" date="2021-03" db="EMBL/GenBank/DDBJ databases">
        <title>Leucobacter chromiisoli sp. nov., isolated from chromium-containing soil of chemical plant.</title>
        <authorList>
            <person name="Xu Z."/>
        </authorList>
    </citation>
    <scope>NUCLEOTIDE SEQUENCE</scope>
    <source>
        <strain evidence="2">A2</strain>
    </source>
</reference>
<sequence length="94" mass="9717">MEETRDKRGLVLGSVVCVLAAFGLVITLMPRTDPQQWGAIIVVGVLGPIGGITLASLAGVALRRAVEKPARITARVGIGLSIAGIISALSLWTL</sequence>
<keyword evidence="1" id="KW-0812">Transmembrane</keyword>
<keyword evidence="3" id="KW-1185">Reference proteome</keyword>
<dbReference type="EMBL" id="JAGDYL010000019">
    <property type="protein sequence ID" value="MBO1805857.1"/>
    <property type="molecule type" value="Genomic_DNA"/>
</dbReference>
<keyword evidence="1" id="KW-1133">Transmembrane helix</keyword>
<dbReference type="RefSeq" id="WP_208046327.1">
    <property type="nucleotide sequence ID" value="NZ_JAGDYL010000019.1"/>
</dbReference>
<protein>
    <submittedName>
        <fullName evidence="2">Uncharacterized protein</fullName>
    </submittedName>
</protein>
<feature type="transmembrane region" description="Helical" evidence="1">
    <location>
        <begin position="36"/>
        <end position="60"/>
    </location>
</feature>
<proteinExistence type="predicted"/>
<dbReference type="Proteomes" id="UP000664398">
    <property type="component" value="Unassembled WGS sequence"/>
</dbReference>
<name>A0A939LWR4_9MICO</name>
<organism evidence="2 3">
    <name type="scientific">Leucobacter ruminantium</name>
    <dbReference type="NCBI Taxonomy" id="1289170"/>
    <lineage>
        <taxon>Bacteria</taxon>
        <taxon>Bacillati</taxon>
        <taxon>Actinomycetota</taxon>
        <taxon>Actinomycetes</taxon>
        <taxon>Micrococcales</taxon>
        <taxon>Microbacteriaceae</taxon>
        <taxon>Leucobacter</taxon>
    </lineage>
</organism>
<keyword evidence="1" id="KW-0472">Membrane</keyword>
<feature type="transmembrane region" description="Helical" evidence="1">
    <location>
        <begin position="72"/>
        <end position="92"/>
    </location>
</feature>
<comment type="caution">
    <text evidence="2">The sequence shown here is derived from an EMBL/GenBank/DDBJ whole genome shotgun (WGS) entry which is preliminary data.</text>
</comment>
<evidence type="ECO:0000256" key="1">
    <source>
        <dbReference type="SAM" id="Phobius"/>
    </source>
</evidence>
<feature type="transmembrane region" description="Helical" evidence="1">
    <location>
        <begin position="9"/>
        <end position="30"/>
    </location>
</feature>